<feature type="region of interest" description="Disordered" evidence="1">
    <location>
        <begin position="122"/>
        <end position="148"/>
    </location>
</feature>
<evidence type="ECO:0000313" key="2">
    <source>
        <dbReference type="EMBL" id="EFA78794.1"/>
    </source>
</evidence>
<gene>
    <name evidence="2" type="ORF">PPL_08257</name>
</gene>
<dbReference type="Gene3D" id="2.120.10.80">
    <property type="entry name" value="Kelch-type beta propeller"/>
    <property type="match status" value="1"/>
</dbReference>
<dbReference type="SUPFAM" id="SSF117281">
    <property type="entry name" value="Kelch motif"/>
    <property type="match status" value="1"/>
</dbReference>
<comment type="caution">
    <text evidence="2">The sequence shown here is derived from an EMBL/GenBank/DDBJ whole genome shotgun (WGS) entry which is preliminary data.</text>
</comment>
<evidence type="ECO:0000256" key="1">
    <source>
        <dbReference type="SAM" id="MobiDB-lite"/>
    </source>
</evidence>
<dbReference type="EMBL" id="ADBJ01000037">
    <property type="protein sequence ID" value="EFA78794.1"/>
    <property type="molecule type" value="Genomic_DNA"/>
</dbReference>
<accession>D3BJ20</accession>
<name>D3BJ20_HETP5</name>
<dbReference type="InParanoid" id="D3BJ20"/>
<organism evidence="2 3">
    <name type="scientific">Heterostelium pallidum (strain ATCC 26659 / Pp 5 / PN500)</name>
    <name type="common">Cellular slime mold</name>
    <name type="synonym">Polysphondylium pallidum</name>
    <dbReference type="NCBI Taxonomy" id="670386"/>
    <lineage>
        <taxon>Eukaryota</taxon>
        <taxon>Amoebozoa</taxon>
        <taxon>Evosea</taxon>
        <taxon>Eumycetozoa</taxon>
        <taxon>Dictyostelia</taxon>
        <taxon>Acytosteliales</taxon>
        <taxon>Acytosteliaceae</taxon>
        <taxon>Heterostelium</taxon>
    </lineage>
</organism>
<sequence>MFLNNEILEASNHNNNNNINNNNNEDNSSTFINIQIKSIWESLKSSTSQYQSLSATENKISQHFEQLHQYLVIEEHKLKKPILNDKQTITNQIDIKINHLKYLVNIININYKLNNNKLLNNKMAKDNNSNNNYNSNSNNSQSMVEDTTSKYSPTTIMKSITSSSTLQSFILNNSQILFNEHHDPFNIDELIKQHNNDSSSLLLDIIHKYNNQFNKTTEINDNNKKNETPSYKLLIKQLDFNQLNSIISQSIKLLSSATTTNNNDNKSSYIFTTNRSGGATLINTSNNNSIEQFNFDYYFRGTYQSIVSIGEYIYVFGGFNNPNKWMKFSIKSKSIEHIGDIEGIEGGSYISVCYDGQDHIYLFNGYDRIKNRIDRFNIKTMKFERYHQLPDEYGEQISTMILNGSLYSITTKVNKVIQFDLKNKTISTHKIELSAYSACHDNNGNFYLYQEDNKKIVKYNVENKQTINLDPIPAKEDRVYLMYHRESSTSSFIYSFGGVNFGNYKYSIEDNHWEPFLEDDKFEREWCSSTSIID</sequence>
<dbReference type="GeneID" id="31363737"/>
<dbReference type="RefSeq" id="XP_020430918.1">
    <property type="nucleotide sequence ID" value="XM_020579079.1"/>
</dbReference>
<feature type="compositionally biased region" description="Low complexity" evidence="1">
    <location>
        <begin position="122"/>
        <end position="140"/>
    </location>
</feature>
<keyword evidence="3" id="KW-1185">Reference proteome</keyword>
<proteinExistence type="predicted"/>
<protein>
    <submittedName>
        <fullName evidence="2">Uncharacterized protein</fullName>
    </submittedName>
</protein>
<reference evidence="2 3" key="1">
    <citation type="journal article" date="2011" name="Genome Res.">
        <title>Phylogeny-wide analysis of social amoeba genomes highlights ancient origins for complex intercellular communication.</title>
        <authorList>
            <person name="Heidel A.J."/>
            <person name="Lawal H.M."/>
            <person name="Felder M."/>
            <person name="Schilde C."/>
            <person name="Helps N.R."/>
            <person name="Tunggal B."/>
            <person name="Rivero F."/>
            <person name="John U."/>
            <person name="Schleicher M."/>
            <person name="Eichinger L."/>
            <person name="Platzer M."/>
            <person name="Noegel A.A."/>
            <person name="Schaap P."/>
            <person name="Gloeckner G."/>
        </authorList>
    </citation>
    <scope>NUCLEOTIDE SEQUENCE [LARGE SCALE GENOMIC DNA]</scope>
    <source>
        <strain evidence="3">ATCC 26659 / Pp 5 / PN500</strain>
    </source>
</reference>
<dbReference type="AlphaFoldDB" id="D3BJ20"/>
<evidence type="ECO:0000313" key="3">
    <source>
        <dbReference type="Proteomes" id="UP000001396"/>
    </source>
</evidence>
<dbReference type="InterPro" id="IPR015915">
    <property type="entry name" value="Kelch-typ_b-propeller"/>
</dbReference>
<dbReference type="Proteomes" id="UP000001396">
    <property type="component" value="Unassembled WGS sequence"/>
</dbReference>